<dbReference type="AlphaFoldDB" id="A0A6J4KKS7"/>
<feature type="compositionally biased region" description="Basic residues" evidence="1">
    <location>
        <begin position="90"/>
        <end position="100"/>
    </location>
</feature>
<feature type="non-terminal residue" evidence="2">
    <location>
        <position position="100"/>
    </location>
</feature>
<dbReference type="EMBL" id="CADCTS010000277">
    <property type="protein sequence ID" value="CAA9308869.1"/>
    <property type="molecule type" value="Genomic_DNA"/>
</dbReference>
<reference evidence="2" key="1">
    <citation type="submission" date="2020-02" db="EMBL/GenBank/DDBJ databases">
        <authorList>
            <person name="Meier V. D."/>
        </authorList>
    </citation>
    <scope>NUCLEOTIDE SEQUENCE</scope>
    <source>
        <strain evidence="2">AVDCRST_MAG48</strain>
    </source>
</reference>
<accession>A0A6J4KKS7</accession>
<evidence type="ECO:0000256" key="1">
    <source>
        <dbReference type="SAM" id="MobiDB-lite"/>
    </source>
</evidence>
<feature type="compositionally biased region" description="Gly residues" evidence="1">
    <location>
        <begin position="75"/>
        <end position="89"/>
    </location>
</feature>
<protein>
    <submittedName>
        <fullName evidence="2">Sulfur metabolism protein SseC</fullName>
    </submittedName>
</protein>
<evidence type="ECO:0000313" key="2">
    <source>
        <dbReference type="EMBL" id="CAA9308869.1"/>
    </source>
</evidence>
<feature type="compositionally biased region" description="Basic residues" evidence="1">
    <location>
        <begin position="1"/>
        <end position="17"/>
    </location>
</feature>
<feature type="non-terminal residue" evidence="2">
    <location>
        <position position="1"/>
    </location>
</feature>
<sequence length="100" mass="10606">VRSHHGRPQRRRHRHHPGSGDPGARAAVREPGLGCLRPAAGRRRRVHRGGPDLGHGALPVLRGRRPLDAAHPGSRGQGRPGRPGGPGQRGRGRRGARGGL</sequence>
<feature type="region of interest" description="Disordered" evidence="1">
    <location>
        <begin position="1"/>
        <end position="100"/>
    </location>
</feature>
<gene>
    <name evidence="2" type="ORF">AVDCRST_MAG48-1893</name>
</gene>
<proteinExistence type="predicted"/>
<organism evidence="2">
    <name type="scientific">uncultured Friedmanniella sp</name>
    <dbReference type="NCBI Taxonomy" id="335381"/>
    <lineage>
        <taxon>Bacteria</taxon>
        <taxon>Bacillati</taxon>
        <taxon>Actinomycetota</taxon>
        <taxon>Actinomycetes</taxon>
        <taxon>Propionibacteriales</taxon>
        <taxon>Nocardioidaceae</taxon>
        <taxon>Friedmanniella</taxon>
        <taxon>environmental samples</taxon>
    </lineage>
</organism>
<name>A0A6J4KKS7_9ACTN</name>